<dbReference type="EMBL" id="JAQLGM010000072">
    <property type="protein sequence ID" value="MDB2002429.1"/>
    <property type="molecule type" value="Genomic_DNA"/>
</dbReference>
<feature type="transmembrane region" description="Helical" evidence="1">
    <location>
        <begin position="28"/>
        <end position="61"/>
    </location>
</feature>
<evidence type="ECO:0000256" key="1">
    <source>
        <dbReference type="SAM" id="Phobius"/>
    </source>
</evidence>
<dbReference type="Proteomes" id="UP001300871">
    <property type="component" value="Unassembled WGS sequence"/>
</dbReference>
<evidence type="ECO:0000313" key="2">
    <source>
        <dbReference type="EMBL" id="MDB2002429.1"/>
    </source>
</evidence>
<evidence type="ECO:0000313" key="3">
    <source>
        <dbReference type="Proteomes" id="UP001300871"/>
    </source>
</evidence>
<dbReference type="RefSeq" id="WP_003510550.1">
    <property type="nucleotide sequence ID" value="NZ_BAABZD010000017.1"/>
</dbReference>
<reference evidence="2" key="1">
    <citation type="submission" date="2023-01" db="EMBL/GenBank/DDBJ databases">
        <title>Human gut microbiome strain richness.</title>
        <authorList>
            <person name="Chen-Liaw A."/>
        </authorList>
    </citation>
    <scope>NUCLEOTIDE SEQUENCE</scope>
    <source>
        <strain evidence="2">B1_m1001713B170214d0_201011</strain>
    </source>
</reference>
<keyword evidence="1" id="KW-0472">Membrane</keyword>
<gene>
    <name evidence="2" type="ORF">PM006_19705</name>
</gene>
<organism evidence="2 3">
    <name type="scientific">Clostridium symbiosum</name>
    <name type="common">Bacteroides symbiosus</name>
    <dbReference type="NCBI Taxonomy" id="1512"/>
    <lineage>
        <taxon>Bacteria</taxon>
        <taxon>Bacillati</taxon>
        <taxon>Bacillota</taxon>
        <taxon>Clostridia</taxon>
        <taxon>Lachnospirales</taxon>
        <taxon>Lachnospiraceae</taxon>
        <taxon>Otoolea</taxon>
    </lineage>
</organism>
<protein>
    <recommendedName>
        <fullName evidence="4">Inner membrane protein</fullName>
    </recommendedName>
</protein>
<evidence type="ECO:0008006" key="4">
    <source>
        <dbReference type="Google" id="ProtNLM"/>
    </source>
</evidence>
<sequence length="64" mass="7325">MTCIIQTFYNFELRFDSAVKLFARFHPYLFIVCAFIGIPVFILGMVFSLTAAFMLPAACLFGWC</sequence>
<name>A0AAW6AZP4_CLOSY</name>
<dbReference type="GeneID" id="57970680"/>
<proteinExistence type="predicted"/>
<keyword evidence="1" id="KW-1133">Transmembrane helix</keyword>
<accession>A0AAW6AZP4</accession>
<dbReference type="AlphaFoldDB" id="A0AAW6AZP4"/>
<keyword evidence="1" id="KW-0812">Transmembrane</keyword>
<comment type="caution">
    <text evidence="2">The sequence shown here is derived from an EMBL/GenBank/DDBJ whole genome shotgun (WGS) entry which is preliminary data.</text>
</comment>